<evidence type="ECO:0000313" key="2">
    <source>
        <dbReference type="Proteomes" id="UP000032141"/>
    </source>
</evidence>
<dbReference type="EnsemblPlants" id="Bo01458s010.1">
    <property type="protein sequence ID" value="Bo01458s010.1"/>
    <property type="gene ID" value="Bo01458s010"/>
</dbReference>
<dbReference type="HOGENOM" id="CLU_2944925_0_0_1"/>
<accession>A0A0D2ZV20</accession>
<organism evidence="1 2">
    <name type="scientific">Brassica oleracea var. oleracea</name>
    <dbReference type="NCBI Taxonomy" id="109376"/>
    <lineage>
        <taxon>Eukaryota</taxon>
        <taxon>Viridiplantae</taxon>
        <taxon>Streptophyta</taxon>
        <taxon>Embryophyta</taxon>
        <taxon>Tracheophyta</taxon>
        <taxon>Spermatophyta</taxon>
        <taxon>Magnoliopsida</taxon>
        <taxon>eudicotyledons</taxon>
        <taxon>Gunneridae</taxon>
        <taxon>Pentapetalae</taxon>
        <taxon>rosids</taxon>
        <taxon>malvids</taxon>
        <taxon>Brassicales</taxon>
        <taxon>Brassicaceae</taxon>
        <taxon>Brassiceae</taxon>
        <taxon>Brassica</taxon>
    </lineage>
</organism>
<reference evidence="1" key="1">
    <citation type="journal article" date="2014" name="Genome Biol.">
        <title>Transcriptome and methylome profiling reveals relics of genome dominance in the mesopolyploid Brassica oleracea.</title>
        <authorList>
            <person name="Parkin I.A."/>
            <person name="Koh C."/>
            <person name="Tang H."/>
            <person name="Robinson S.J."/>
            <person name="Kagale S."/>
            <person name="Clarke W.E."/>
            <person name="Town C.D."/>
            <person name="Nixon J."/>
            <person name="Krishnakumar V."/>
            <person name="Bidwell S.L."/>
            <person name="Denoeud F."/>
            <person name="Belcram H."/>
            <person name="Links M.G."/>
            <person name="Just J."/>
            <person name="Clarke C."/>
            <person name="Bender T."/>
            <person name="Huebert T."/>
            <person name="Mason A.S."/>
            <person name="Pires J.C."/>
            <person name="Barker G."/>
            <person name="Moore J."/>
            <person name="Walley P.G."/>
            <person name="Manoli S."/>
            <person name="Batley J."/>
            <person name="Edwards D."/>
            <person name="Nelson M.N."/>
            <person name="Wang X."/>
            <person name="Paterson A.H."/>
            <person name="King G."/>
            <person name="Bancroft I."/>
            <person name="Chalhoub B."/>
            <person name="Sharpe A.G."/>
        </authorList>
    </citation>
    <scope>NUCLEOTIDE SEQUENCE [LARGE SCALE GENOMIC DNA]</scope>
    <source>
        <strain evidence="1">cv. TO1000</strain>
    </source>
</reference>
<name>A0A0D2ZV20_BRAOL</name>
<dbReference type="Proteomes" id="UP000032141">
    <property type="component" value="Unassembled WGS sequence"/>
</dbReference>
<evidence type="ECO:0000313" key="1">
    <source>
        <dbReference type="EnsemblPlants" id="Bo01458s010.1"/>
    </source>
</evidence>
<reference evidence="1" key="2">
    <citation type="submission" date="2015-06" db="UniProtKB">
        <authorList>
            <consortium name="EnsemblPlants"/>
        </authorList>
    </citation>
    <scope>IDENTIFICATION</scope>
</reference>
<proteinExistence type="predicted"/>
<dbReference type="Gramene" id="Bo01458s010.1">
    <property type="protein sequence ID" value="Bo01458s010.1"/>
    <property type="gene ID" value="Bo01458s010"/>
</dbReference>
<sequence>MHRTFFSTSTTEAVSVLKVFFSSLQYLPTNFKSPVASLKTRLTIALLSHGSPVAKSLYIM</sequence>
<dbReference type="AlphaFoldDB" id="A0A0D2ZV20"/>
<protein>
    <submittedName>
        <fullName evidence="1">Uncharacterized protein</fullName>
    </submittedName>
</protein>
<keyword evidence="2" id="KW-1185">Reference proteome</keyword>